<name>A0A0E9RT93_ANGAN</name>
<accession>A0A0E9RT93</accession>
<dbReference type="AlphaFoldDB" id="A0A0E9RT93"/>
<reference evidence="1" key="2">
    <citation type="journal article" date="2015" name="Fish Shellfish Immunol.">
        <title>Early steps in the European eel (Anguilla anguilla)-Vibrio vulnificus interaction in the gills: Role of the RtxA13 toxin.</title>
        <authorList>
            <person name="Callol A."/>
            <person name="Pajuelo D."/>
            <person name="Ebbesson L."/>
            <person name="Teles M."/>
            <person name="MacKenzie S."/>
            <person name="Amaro C."/>
        </authorList>
    </citation>
    <scope>NUCLEOTIDE SEQUENCE</scope>
</reference>
<dbReference type="EMBL" id="GBXM01077089">
    <property type="protein sequence ID" value="JAH31488.1"/>
    <property type="molecule type" value="Transcribed_RNA"/>
</dbReference>
<organism evidence="1">
    <name type="scientific">Anguilla anguilla</name>
    <name type="common">European freshwater eel</name>
    <name type="synonym">Muraena anguilla</name>
    <dbReference type="NCBI Taxonomy" id="7936"/>
    <lineage>
        <taxon>Eukaryota</taxon>
        <taxon>Metazoa</taxon>
        <taxon>Chordata</taxon>
        <taxon>Craniata</taxon>
        <taxon>Vertebrata</taxon>
        <taxon>Euteleostomi</taxon>
        <taxon>Actinopterygii</taxon>
        <taxon>Neopterygii</taxon>
        <taxon>Teleostei</taxon>
        <taxon>Anguilliformes</taxon>
        <taxon>Anguillidae</taxon>
        <taxon>Anguilla</taxon>
    </lineage>
</organism>
<sequence>MTRTDYRGRRSRARCL</sequence>
<proteinExistence type="predicted"/>
<protein>
    <submittedName>
        <fullName evidence="1">Uncharacterized protein</fullName>
    </submittedName>
</protein>
<reference evidence="1" key="1">
    <citation type="submission" date="2014-11" db="EMBL/GenBank/DDBJ databases">
        <authorList>
            <person name="Amaro Gonzalez C."/>
        </authorList>
    </citation>
    <scope>NUCLEOTIDE SEQUENCE</scope>
</reference>
<evidence type="ECO:0000313" key="1">
    <source>
        <dbReference type="EMBL" id="JAH31488.1"/>
    </source>
</evidence>